<dbReference type="InterPro" id="IPR014044">
    <property type="entry name" value="CAP_dom"/>
</dbReference>
<accession>I6ZHP1</accession>
<name>I6ZHP1_ENCRO</name>
<evidence type="ECO:0000256" key="1">
    <source>
        <dbReference type="SAM" id="MobiDB-lite"/>
    </source>
</evidence>
<dbReference type="PANTHER" id="PTHR31157">
    <property type="entry name" value="SCP DOMAIN-CONTAINING PROTEIN"/>
    <property type="match status" value="1"/>
</dbReference>
<feature type="domain" description="SCP" evidence="3">
    <location>
        <begin position="20"/>
        <end position="138"/>
    </location>
</feature>
<gene>
    <name evidence="4" type="ordered locus">EROM_030870</name>
</gene>
<dbReference type="OrthoDB" id="568194at2759"/>
<dbReference type="Gene3D" id="3.40.33.10">
    <property type="entry name" value="CAP"/>
    <property type="match status" value="1"/>
</dbReference>
<feature type="compositionally biased region" description="Basic and acidic residues" evidence="1">
    <location>
        <begin position="229"/>
        <end position="238"/>
    </location>
</feature>
<dbReference type="GeneID" id="20520998"/>
<feature type="region of interest" description="Disordered" evidence="1">
    <location>
        <begin position="354"/>
        <end position="379"/>
    </location>
</feature>
<evidence type="ECO:0000259" key="3">
    <source>
        <dbReference type="Pfam" id="PF00188"/>
    </source>
</evidence>
<organism evidence="4 5">
    <name type="scientific">Encephalitozoon romaleae (strain SJ-2008)</name>
    <name type="common">Microsporidian parasite</name>
    <dbReference type="NCBI Taxonomy" id="1178016"/>
    <lineage>
        <taxon>Eukaryota</taxon>
        <taxon>Fungi</taxon>
        <taxon>Fungi incertae sedis</taxon>
        <taxon>Microsporidia</taxon>
        <taxon>Unikaryonidae</taxon>
        <taxon>Encephalitozoon</taxon>
    </lineage>
</organism>
<evidence type="ECO:0000313" key="4">
    <source>
        <dbReference type="EMBL" id="AFN82708.1"/>
    </source>
</evidence>
<feature type="region of interest" description="Disordered" evidence="1">
    <location>
        <begin position="212"/>
        <end position="238"/>
    </location>
</feature>
<dbReference type="SUPFAM" id="SSF55797">
    <property type="entry name" value="PR-1-like"/>
    <property type="match status" value="1"/>
</dbReference>
<evidence type="ECO:0000313" key="5">
    <source>
        <dbReference type="Proteomes" id="UP000010094"/>
    </source>
</evidence>
<sequence>MVSIWLILGCALCSLESDMLRYTNKFRNEHSMEELYSLPSLQKAADLQVLHMCKKAKLTHDGPSGLGSSLSGRLKKFDFVGLNIGENIAKQENDDYKEVVKLWMKSEKHRNNILGDYVYSGVATCIGKDGNRYWVQVFGKDVSNTKIAKMRDGMRRLMSKECNDIRDKTRSRTGSVRRGYEEKGGLGEEGYIMVVPPPPYEKRFERDTEAFGDISDEQGGGNEPAVNQRDVESHPNEGKRIPEIGLERMKYPGWSFIRKPRPIPIAERNRKKEEKELLSFGDYLIPSQNEEKSQTRVDTRSSLHSLSSQGIMPAVTKDAKTQTSTIPIITFVFKDPGNNTIVPALQSLIDAIKGASSQGSPSSKTPSVPLTSYSSSKTSTSYTVQSPVYSSVQTSSIVTSSKNAISTITITTTTHESVTTVYVPKNKVSTTTVQPDRKGSNQLESKTGSPGQGNLENGSLKLLGQNGEDNGNESISPIVRFDGKNGTKNDGDEGDLAHGKRCQDGYNKDGTCIVSKELDGSKLKDALEDLVRKGKVHLHIVSDEDCEDKEGCYEKRNRVDIGIPFSYRL</sequence>
<proteinExistence type="predicted"/>
<keyword evidence="5" id="KW-1185">Reference proteome</keyword>
<reference evidence="4 5" key="1">
    <citation type="journal article" date="2012" name="Proc. Natl. Acad. Sci. U.S.A.">
        <title>Gain and loss of multiple functionally related, horizontally transferred genes in the reduced genomes of two microsporidian parasites.</title>
        <authorList>
            <person name="Pombert J.-F."/>
            <person name="Selman M."/>
            <person name="Burki F."/>
            <person name="Bardell F.T."/>
            <person name="Farinelli L."/>
            <person name="Solter L.F."/>
            <person name="Whitman D.W."/>
            <person name="Weiss L.M."/>
            <person name="Corradi N."/>
            <person name="Keeling P.J."/>
        </authorList>
    </citation>
    <scope>NUCLEOTIDE SEQUENCE [LARGE SCALE GENOMIC DNA]</scope>
    <source>
        <strain evidence="4 5">SJ-2008</strain>
    </source>
</reference>
<dbReference type="Pfam" id="PF00188">
    <property type="entry name" value="CAP"/>
    <property type="match status" value="1"/>
</dbReference>
<evidence type="ECO:0000256" key="2">
    <source>
        <dbReference type="SAM" id="SignalP"/>
    </source>
</evidence>
<feature type="compositionally biased region" description="Basic and acidic residues" evidence="1">
    <location>
        <begin position="481"/>
        <end position="496"/>
    </location>
</feature>
<dbReference type="KEGG" id="ero:EROM_030870"/>
<dbReference type="Proteomes" id="UP000010094">
    <property type="component" value="Chromosome III"/>
</dbReference>
<dbReference type="InterPro" id="IPR035940">
    <property type="entry name" value="CAP_sf"/>
</dbReference>
<dbReference type="AlphaFoldDB" id="I6ZHP1"/>
<dbReference type="PANTHER" id="PTHR31157:SF1">
    <property type="entry name" value="SCP DOMAIN-CONTAINING PROTEIN"/>
    <property type="match status" value="1"/>
</dbReference>
<feature type="signal peptide" evidence="2">
    <location>
        <begin position="1"/>
        <end position="17"/>
    </location>
</feature>
<dbReference type="EMBL" id="CP003520">
    <property type="protein sequence ID" value="AFN82708.1"/>
    <property type="molecule type" value="Genomic_DNA"/>
</dbReference>
<protein>
    <submittedName>
        <fullName evidence="4">SCP-like extracellular protein domain-containing protein</fullName>
    </submittedName>
</protein>
<keyword evidence="2" id="KW-0732">Signal</keyword>
<feature type="region of interest" description="Disordered" evidence="1">
    <location>
        <begin position="429"/>
        <end position="496"/>
    </location>
</feature>
<feature type="chain" id="PRO_5003707300" evidence="2">
    <location>
        <begin position="18"/>
        <end position="569"/>
    </location>
</feature>
<dbReference type="VEuPathDB" id="MicrosporidiaDB:EROM_030870"/>
<feature type="compositionally biased region" description="Polar residues" evidence="1">
    <location>
        <begin position="429"/>
        <end position="457"/>
    </location>
</feature>
<dbReference type="HOGENOM" id="CLU_478979_0_0_1"/>
<dbReference type="RefSeq" id="XP_009264205.1">
    <property type="nucleotide sequence ID" value="XM_009265930.1"/>
</dbReference>
<dbReference type="CDD" id="cd05379">
    <property type="entry name" value="CAP_bacterial"/>
    <property type="match status" value="1"/>
</dbReference>